<dbReference type="EMBL" id="KN833751">
    <property type="protein sequence ID" value="KIK21482.1"/>
    <property type="molecule type" value="Genomic_DNA"/>
</dbReference>
<gene>
    <name evidence="1" type="ORF">PISMIDRAFT_540114</name>
</gene>
<protein>
    <submittedName>
        <fullName evidence="1">Uncharacterized protein</fullName>
    </submittedName>
</protein>
<evidence type="ECO:0000313" key="1">
    <source>
        <dbReference type="EMBL" id="KIK21482.1"/>
    </source>
</evidence>
<organism evidence="1 2">
    <name type="scientific">Pisolithus microcarpus 441</name>
    <dbReference type="NCBI Taxonomy" id="765257"/>
    <lineage>
        <taxon>Eukaryota</taxon>
        <taxon>Fungi</taxon>
        <taxon>Dikarya</taxon>
        <taxon>Basidiomycota</taxon>
        <taxon>Agaricomycotina</taxon>
        <taxon>Agaricomycetes</taxon>
        <taxon>Agaricomycetidae</taxon>
        <taxon>Boletales</taxon>
        <taxon>Sclerodermatineae</taxon>
        <taxon>Pisolithaceae</taxon>
        <taxon>Pisolithus</taxon>
    </lineage>
</organism>
<reference evidence="2" key="2">
    <citation type="submission" date="2015-01" db="EMBL/GenBank/DDBJ databases">
        <title>Evolutionary Origins and Diversification of the Mycorrhizal Mutualists.</title>
        <authorList>
            <consortium name="DOE Joint Genome Institute"/>
            <consortium name="Mycorrhizal Genomics Consortium"/>
            <person name="Kohler A."/>
            <person name="Kuo A."/>
            <person name="Nagy L.G."/>
            <person name="Floudas D."/>
            <person name="Copeland A."/>
            <person name="Barry K.W."/>
            <person name="Cichocki N."/>
            <person name="Veneault-Fourrey C."/>
            <person name="LaButti K."/>
            <person name="Lindquist E.A."/>
            <person name="Lipzen A."/>
            <person name="Lundell T."/>
            <person name="Morin E."/>
            <person name="Murat C."/>
            <person name="Riley R."/>
            <person name="Ohm R."/>
            <person name="Sun H."/>
            <person name="Tunlid A."/>
            <person name="Henrissat B."/>
            <person name="Grigoriev I.V."/>
            <person name="Hibbett D.S."/>
            <person name="Martin F."/>
        </authorList>
    </citation>
    <scope>NUCLEOTIDE SEQUENCE [LARGE SCALE GENOMIC DNA]</scope>
    <source>
        <strain evidence="2">441</strain>
    </source>
</reference>
<proteinExistence type="predicted"/>
<dbReference type="HOGENOM" id="CLU_1548230_0_0_1"/>
<evidence type="ECO:0000313" key="2">
    <source>
        <dbReference type="Proteomes" id="UP000054018"/>
    </source>
</evidence>
<keyword evidence="2" id="KW-1185">Reference proteome</keyword>
<dbReference type="AlphaFoldDB" id="A0A0C9ZG99"/>
<name>A0A0C9ZG99_9AGAM</name>
<reference evidence="1 2" key="1">
    <citation type="submission" date="2014-04" db="EMBL/GenBank/DDBJ databases">
        <authorList>
            <consortium name="DOE Joint Genome Institute"/>
            <person name="Kuo A."/>
            <person name="Kohler A."/>
            <person name="Costa M.D."/>
            <person name="Nagy L.G."/>
            <person name="Floudas D."/>
            <person name="Copeland A."/>
            <person name="Barry K.W."/>
            <person name="Cichocki N."/>
            <person name="Veneault-Fourrey C."/>
            <person name="LaButti K."/>
            <person name="Lindquist E.A."/>
            <person name="Lipzen A."/>
            <person name="Lundell T."/>
            <person name="Morin E."/>
            <person name="Murat C."/>
            <person name="Sun H."/>
            <person name="Tunlid A."/>
            <person name="Henrissat B."/>
            <person name="Grigoriev I.V."/>
            <person name="Hibbett D.S."/>
            <person name="Martin F."/>
            <person name="Nordberg H.P."/>
            <person name="Cantor M.N."/>
            <person name="Hua S.X."/>
        </authorList>
    </citation>
    <scope>NUCLEOTIDE SEQUENCE [LARGE SCALE GENOMIC DNA]</scope>
    <source>
        <strain evidence="1 2">441</strain>
    </source>
</reference>
<sequence>MFIEVPNPLPAACYIRSHRPGSTLWMPYLLNWRKASALYADAAVAAWTCKALTFPKQVTSSFPRSNNLSKRLQNPIPLMTMLSTAAVSAKVTTISQEHAFKKCYDRTLRDLSVRTKESMHHRDQADVRIRLEILRRFGYAHNDVTLTNIAVDEGARSMFTDFKSCPRYVFMPR</sequence>
<dbReference type="Proteomes" id="UP000054018">
    <property type="component" value="Unassembled WGS sequence"/>
</dbReference>
<accession>A0A0C9ZG99</accession>